<evidence type="ECO:0000256" key="3">
    <source>
        <dbReference type="ARBA" id="ARBA00023163"/>
    </source>
</evidence>
<protein>
    <submittedName>
        <fullName evidence="6">TetR family transcriptional regulator</fullName>
    </submittedName>
</protein>
<dbReference type="Gene3D" id="1.10.357.10">
    <property type="entry name" value="Tetracycline Repressor, domain 2"/>
    <property type="match status" value="1"/>
</dbReference>
<dbReference type="Pfam" id="PF00440">
    <property type="entry name" value="TetR_N"/>
    <property type="match status" value="1"/>
</dbReference>
<dbReference type="SUPFAM" id="SSF46689">
    <property type="entry name" value="Homeodomain-like"/>
    <property type="match status" value="1"/>
</dbReference>
<dbReference type="InterPro" id="IPR001647">
    <property type="entry name" value="HTH_TetR"/>
</dbReference>
<dbReference type="Pfam" id="PF16925">
    <property type="entry name" value="TetR_C_13"/>
    <property type="match status" value="1"/>
</dbReference>
<gene>
    <name evidence="6" type="ORF">GCM10010841_31200</name>
</gene>
<evidence type="ECO:0000256" key="1">
    <source>
        <dbReference type="ARBA" id="ARBA00023015"/>
    </source>
</evidence>
<reference evidence="7" key="1">
    <citation type="journal article" date="2019" name="Int. J. Syst. Evol. Microbiol.">
        <title>The Global Catalogue of Microorganisms (GCM) 10K type strain sequencing project: providing services to taxonomists for standard genome sequencing and annotation.</title>
        <authorList>
            <consortium name="The Broad Institute Genomics Platform"/>
            <consortium name="The Broad Institute Genome Sequencing Center for Infectious Disease"/>
            <person name="Wu L."/>
            <person name="Ma J."/>
        </authorList>
    </citation>
    <scope>NUCLEOTIDE SEQUENCE [LARGE SCALE GENOMIC DNA]</scope>
    <source>
        <strain evidence="7">JCM 15443</strain>
    </source>
</reference>
<evidence type="ECO:0000256" key="2">
    <source>
        <dbReference type="ARBA" id="ARBA00023125"/>
    </source>
</evidence>
<keyword evidence="1" id="KW-0805">Transcription regulation</keyword>
<dbReference type="InterPro" id="IPR009057">
    <property type="entry name" value="Homeodomain-like_sf"/>
</dbReference>
<dbReference type="PANTHER" id="PTHR47506">
    <property type="entry name" value="TRANSCRIPTIONAL REGULATORY PROTEIN"/>
    <property type="match status" value="1"/>
</dbReference>
<name>A0ABQ2H0U0_9DEIO</name>
<evidence type="ECO:0000313" key="7">
    <source>
        <dbReference type="Proteomes" id="UP000661918"/>
    </source>
</evidence>
<accession>A0ABQ2H0U0</accession>
<proteinExistence type="predicted"/>
<sequence length="192" mass="21463">MPSLSNTRTHILDVAQGLMQQCGFNAVSYADIGKQLGIRNASIHHHFPSKAELGTELTRRYRERVKEVLLTLSAAELSPVSMLEQYVAAYHAVIHGDGRICLCTALAGDYGTLPADMQREVQSFFALNERWLTDVLRQGQTSGHFRFSESPRDTALELLATLEGAMLLARVRQEPPLFFQMMDRSLRGLQAT</sequence>
<dbReference type="RefSeq" id="WP_188905279.1">
    <property type="nucleotide sequence ID" value="NZ_BMOM01000045.1"/>
</dbReference>
<organism evidence="6 7">
    <name type="scientific">Deinococcus aerophilus</name>
    <dbReference type="NCBI Taxonomy" id="522488"/>
    <lineage>
        <taxon>Bacteria</taxon>
        <taxon>Thermotogati</taxon>
        <taxon>Deinococcota</taxon>
        <taxon>Deinococci</taxon>
        <taxon>Deinococcales</taxon>
        <taxon>Deinococcaceae</taxon>
        <taxon>Deinococcus</taxon>
    </lineage>
</organism>
<dbReference type="PROSITE" id="PS50977">
    <property type="entry name" value="HTH_TETR_2"/>
    <property type="match status" value="1"/>
</dbReference>
<dbReference type="SUPFAM" id="SSF48498">
    <property type="entry name" value="Tetracyclin repressor-like, C-terminal domain"/>
    <property type="match status" value="1"/>
</dbReference>
<dbReference type="PRINTS" id="PR00455">
    <property type="entry name" value="HTHTETR"/>
</dbReference>
<keyword evidence="7" id="KW-1185">Reference proteome</keyword>
<dbReference type="InterPro" id="IPR036271">
    <property type="entry name" value="Tet_transcr_reg_TetR-rel_C_sf"/>
</dbReference>
<comment type="caution">
    <text evidence="6">The sequence shown here is derived from an EMBL/GenBank/DDBJ whole genome shotgun (WGS) entry which is preliminary data.</text>
</comment>
<evidence type="ECO:0000259" key="5">
    <source>
        <dbReference type="PROSITE" id="PS50977"/>
    </source>
</evidence>
<feature type="domain" description="HTH tetR-type" evidence="5">
    <location>
        <begin position="5"/>
        <end position="65"/>
    </location>
</feature>
<keyword evidence="2 4" id="KW-0238">DNA-binding</keyword>
<evidence type="ECO:0000313" key="6">
    <source>
        <dbReference type="EMBL" id="GGM20970.1"/>
    </source>
</evidence>
<dbReference type="PANTHER" id="PTHR47506:SF1">
    <property type="entry name" value="HTH-TYPE TRANSCRIPTIONAL REGULATOR YJDC"/>
    <property type="match status" value="1"/>
</dbReference>
<feature type="DNA-binding region" description="H-T-H motif" evidence="4">
    <location>
        <begin position="28"/>
        <end position="47"/>
    </location>
</feature>
<dbReference type="EMBL" id="BMOM01000045">
    <property type="protein sequence ID" value="GGM20970.1"/>
    <property type="molecule type" value="Genomic_DNA"/>
</dbReference>
<evidence type="ECO:0000256" key="4">
    <source>
        <dbReference type="PROSITE-ProRule" id="PRU00335"/>
    </source>
</evidence>
<dbReference type="InterPro" id="IPR011075">
    <property type="entry name" value="TetR_C"/>
</dbReference>
<keyword evidence="3" id="KW-0804">Transcription</keyword>
<dbReference type="Proteomes" id="UP000661918">
    <property type="component" value="Unassembled WGS sequence"/>
</dbReference>